<accession>A0A812RXH4</accession>
<dbReference type="Gene3D" id="2.60.350.10">
    <property type="entry name" value="Dextranase, N-terminal"/>
    <property type="match status" value="1"/>
</dbReference>
<comment type="caution">
    <text evidence="3">The sequence shown here is derived from an EMBL/GenBank/DDBJ whole genome shotgun (WGS) entry which is preliminary data.</text>
</comment>
<evidence type="ECO:0000313" key="4">
    <source>
        <dbReference type="Proteomes" id="UP000601435"/>
    </source>
</evidence>
<dbReference type="PROSITE" id="PS50835">
    <property type="entry name" value="IG_LIKE"/>
    <property type="match status" value="1"/>
</dbReference>
<dbReference type="Proteomes" id="UP000601435">
    <property type="component" value="Unassembled WGS sequence"/>
</dbReference>
<proteinExistence type="predicted"/>
<gene>
    <name evidence="3" type="primary">Dextranase</name>
    <name evidence="3" type="ORF">SNEC2469_LOCUS12829</name>
</gene>
<keyword evidence="4" id="KW-1185">Reference proteome</keyword>
<dbReference type="EMBL" id="CAJNJA010020403">
    <property type="protein sequence ID" value="CAE7459465.1"/>
    <property type="molecule type" value="Genomic_DNA"/>
</dbReference>
<evidence type="ECO:0000313" key="3">
    <source>
        <dbReference type="EMBL" id="CAE7459465.1"/>
    </source>
</evidence>
<keyword evidence="1" id="KW-0732">Signal</keyword>
<evidence type="ECO:0000259" key="2">
    <source>
        <dbReference type="PROSITE" id="PS50835"/>
    </source>
</evidence>
<feature type="chain" id="PRO_5032375994" evidence="1">
    <location>
        <begin position="21"/>
        <end position="211"/>
    </location>
</feature>
<sequence length="211" mass="22871">MRRLLVVALHSLALHAESDSEPGFEYYAGAAGPWSSEFQVTLHHAGRSVQPHVYGISVPSDRRDGPEPADRSTSWVEFAQPCNQSVTVVEVVRMKKPFPKDVHIRPKRYGIHLQLSDDAHTVSFAANGCGKHISVHYGSVFVDANSSKYNLDSSTHDAMLVFVSEPAPPVDPAALVIPPGEHHVGQGGVLNVSCEVSKSTPSSSSLNPWTR</sequence>
<feature type="signal peptide" evidence="1">
    <location>
        <begin position="1"/>
        <end position="20"/>
    </location>
</feature>
<name>A0A812RXH4_9DINO</name>
<feature type="domain" description="Ig-like" evidence="2">
    <location>
        <begin position="172"/>
        <end position="211"/>
    </location>
</feature>
<dbReference type="InterPro" id="IPR007110">
    <property type="entry name" value="Ig-like_dom"/>
</dbReference>
<organism evidence="3 4">
    <name type="scientific">Symbiodinium necroappetens</name>
    <dbReference type="NCBI Taxonomy" id="1628268"/>
    <lineage>
        <taxon>Eukaryota</taxon>
        <taxon>Sar</taxon>
        <taxon>Alveolata</taxon>
        <taxon>Dinophyceae</taxon>
        <taxon>Suessiales</taxon>
        <taxon>Symbiodiniaceae</taxon>
        <taxon>Symbiodinium</taxon>
    </lineage>
</organism>
<evidence type="ECO:0000256" key="1">
    <source>
        <dbReference type="SAM" id="SignalP"/>
    </source>
</evidence>
<dbReference type="InterPro" id="IPR035953">
    <property type="entry name" value="Dextranase_N-ter"/>
</dbReference>
<dbReference type="AlphaFoldDB" id="A0A812RXH4"/>
<reference evidence="3" key="1">
    <citation type="submission" date="2021-02" db="EMBL/GenBank/DDBJ databases">
        <authorList>
            <person name="Dougan E. K."/>
            <person name="Rhodes N."/>
            <person name="Thang M."/>
            <person name="Chan C."/>
        </authorList>
    </citation>
    <scope>NUCLEOTIDE SEQUENCE</scope>
</reference>
<protein>
    <submittedName>
        <fullName evidence="3">Dextranase protein</fullName>
    </submittedName>
</protein>